<keyword evidence="1" id="KW-0812">Transmembrane</keyword>
<organism evidence="2 3">
    <name type="scientific">Bursaphelenchus okinawaensis</name>
    <dbReference type="NCBI Taxonomy" id="465554"/>
    <lineage>
        <taxon>Eukaryota</taxon>
        <taxon>Metazoa</taxon>
        <taxon>Ecdysozoa</taxon>
        <taxon>Nematoda</taxon>
        <taxon>Chromadorea</taxon>
        <taxon>Rhabditida</taxon>
        <taxon>Tylenchina</taxon>
        <taxon>Tylenchomorpha</taxon>
        <taxon>Aphelenchoidea</taxon>
        <taxon>Aphelenchoididae</taxon>
        <taxon>Bursaphelenchus</taxon>
    </lineage>
</organism>
<accession>A0A811K5I9</accession>
<evidence type="ECO:0000256" key="1">
    <source>
        <dbReference type="SAM" id="Phobius"/>
    </source>
</evidence>
<dbReference type="Proteomes" id="UP000614601">
    <property type="component" value="Unassembled WGS sequence"/>
</dbReference>
<comment type="caution">
    <text evidence="2">The sequence shown here is derived from an EMBL/GenBank/DDBJ whole genome shotgun (WGS) entry which is preliminary data.</text>
</comment>
<gene>
    <name evidence="2" type="ORF">BOKJ2_LOCUS3309</name>
</gene>
<dbReference type="EMBL" id="CAJFCW020000002">
    <property type="protein sequence ID" value="CAG9091820.1"/>
    <property type="molecule type" value="Genomic_DNA"/>
</dbReference>
<keyword evidence="3" id="KW-1185">Reference proteome</keyword>
<dbReference type="OrthoDB" id="5781853at2759"/>
<feature type="transmembrane region" description="Helical" evidence="1">
    <location>
        <begin position="84"/>
        <end position="105"/>
    </location>
</feature>
<dbReference type="Proteomes" id="UP000783686">
    <property type="component" value="Unassembled WGS sequence"/>
</dbReference>
<feature type="transmembrane region" description="Helical" evidence="1">
    <location>
        <begin position="6"/>
        <end position="24"/>
    </location>
</feature>
<keyword evidence="1" id="KW-0472">Membrane</keyword>
<reference evidence="2" key="1">
    <citation type="submission" date="2020-09" db="EMBL/GenBank/DDBJ databases">
        <authorList>
            <person name="Kikuchi T."/>
        </authorList>
    </citation>
    <scope>NUCLEOTIDE SEQUENCE</scope>
    <source>
        <strain evidence="2">SH1</strain>
    </source>
</reference>
<sequence length="187" mass="21719">MMEAVNFICWLAFIALIIMGKVKYRQHLIGDVKNKYQISVCLRTLAVLKVMAICSAVRNFVCINVLIILYVWVRPYNDLKTESFFSFFYDLTLSFYSATVPFLMIHSHREMQRTCNKMCCTTIKPRKSVTFAASTASEFKFVAYNVVGDIITVNTNETAFHFEQLETNWNKHRLSVQHTPHILTHSE</sequence>
<evidence type="ECO:0000313" key="3">
    <source>
        <dbReference type="Proteomes" id="UP000614601"/>
    </source>
</evidence>
<name>A0A811K5I9_9BILA</name>
<protein>
    <submittedName>
        <fullName evidence="2">Uncharacterized protein</fullName>
    </submittedName>
</protein>
<dbReference type="AlphaFoldDB" id="A0A811K5I9"/>
<evidence type="ECO:0000313" key="2">
    <source>
        <dbReference type="EMBL" id="CAD5210668.1"/>
    </source>
</evidence>
<keyword evidence="1" id="KW-1133">Transmembrane helix</keyword>
<proteinExistence type="predicted"/>
<dbReference type="EMBL" id="CAJFDH010000002">
    <property type="protein sequence ID" value="CAD5210668.1"/>
    <property type="molecule type" value="Genomic_DNA"/>
</dbReference>
<feature type="transmembrane region" description="Helical" evidence="1">
    <location>
        <begin position="45"/>
        <end position="72"/>
    </location>
</feature>